<feature type="compositionally biased region" description="Basic and acidic residues" evidence="7">
    <location>
        <begin position="346"/>
        <end position="365"/>
    </location>
</feature>
<evidence type="ECO:0000256" key="2">
    <source>
        <dbReference type="ARBA" id="ARBA00022490"/>
    </source>
</evidence>
<dbReference type="PANTHER" id="PTHR10381">
    <property type="entry name" value="ATP-DEPENDENT CLP PROTEASE PROTEOLYTIC SUBUNIT"/>
    <property type="match status" value="1"/>
</dbReference>
<dbReference type="Gene3D" id="3.90.226.10">
    <property type="entry name" value="2-enoyl-CoA Hydratase, Chain A, domain 1"/>
    <property type="match status" value="1"/>
</dbReference>
<protein>
    <recommendedName>
        <fullName evidence="6">ATP-dependent Clp protease proteolytic subunit</fullName>
    </recommendedName>
</protein>
<keyword evidence="4" id="KW-0378">Hydrolase</keyword>
<dbReference type="InterPro" id="IPR023562">
    <property type="entry name" value="ClpP/TepA"/>
</dbReference>
<proteinExistence type="inferred from homology"/>
<evidence type="ECO:0000256" key="5">
    <source>
        <dbReference type="ARBA" id="ARBA00022825"/>
    </source>
</evidence>
<dbReference type="GO" id="GO:0051117">
    <property type="term" value="F:ATPase binding"/>
    <property type="evidence" value="ECO:0007669"/>
    <property type="project" value="TreeGrafter"/>
</dbReference>
<dbReference type="EMBL" id="VWNE01000010">
    <property type="protein sequence ID" value="KAA8483751.1"/>
    <property type="molecule type" value="Genomic_DNA"/>
</dbReference>
<dbReference type="InterPro" id="IPR029045">
    <property type="entry name" value="ClpP/crotonase-like_dom_sf"/>
</dbReference>
<evidence type="ECO:0000256" key="4">
    <source>
        <dbReference type="ARBA" id="ARBA00022801"/>
    </source>
</evidence>
<dbReference type="GO" id="GO:0004176">
    <property type="term" value="F:ATP-dependent peptidase activity"/>
    <property type="evidence" value="ECO:0007669"/>
    <property type="project" value="InterPro"/>
</dbReference>
<dbReference type="GO" id="GO:0009368">
    <property type="term" value="C:endopeptidase Clp complex"/>
    <property type="evidence" value="ECO:0007669"/>
    <property type="project" value="TreeGrafter"/>
</dbReference>
<reference evidence="8 9" key="1">
    <citation type="submission" date="2019-09" db="EMBL/GenBank/DDBJ databases">
        <title>Pararcticibacter amylolyticus gen. nov., sp. nov., isolated from a rottenly hemp rope, and reclassification of Pedobacter tournemirensis as Pararcticibacter tournemirensis comb. nov.</title>
        <authorList>
            <person name="Cai Y."/>
        </authorList>
    </citation>
    <scope>NUCLEOTIDE SEQUENCE [LARGE SCALE GENOMIC DNA]</scope>
    <source>
        <strain evidence="8 9">TF5-37.2-LB10</strain>
    </source>
</reference>
<evidence type="ECO:0000256" key="6">
    <source>
        <dbReference type="RuleBase" id="RU003567"/>
    </source>
</evidence>
<evidence type="ECO:0000256" key="7">
    <source>
        <dbReference type="SAM" id="MobiDB-lite"/>
    </source>
</evidence>
<comment type="similarity">
    <text evidence="1 6">Belongs to the peptidase S14 family.</text>
</comment>
<organism evidence="8 9">
    <name type="scientific">Arcticibacter tournemirensis</name>
    <dbReference type="NCBI Taxonomy" id="699437"/>
    <lineage>
        <taxon>Bacteria</taxon>
        <taxon>Pseudomonadati</taxon>
        <taxon>Bacteroidota</taxon>
        <taxon>Sphingobacteriia</taxon>
        <taxon>Sphingobacteriales</taxon>
        <taxon>Sphingobacteriaceae</taxon>
        <taxon>Arcticibacter</taxon>
    </lineage>
</organism>
<accession>A0A5M9HDR1</accession>
<evidence type="ECO:0000256" key="3">
    <source>
        <dbReference type="ARBA" id="ARBA00022670"/>
    </source>
</evidence>
<dbReference type="RefSeq" id="WP_141814531.1">
    <property type="nucleotide sequence ID" value="NZ_VFPL01000001.1"/>
</dbReference>
<dbReference type="InterPro" id="IPR001907">
    <property type="entry name" value="ClpP"/>
</dbReference>
<keyword evidence="5" id="KW-0720">Serine protease</keyword>
<dbReference type="GO" id="GO:0006515">
    <property type="term" value="P:protein quality control for misfolded or incompletely synthesized proteins"/>
    <property type="evidence" value="ECO:0007669"/>
    <property type="project" value="TreeGrafter"/>
</dbReference>
<sequence length="384" mass="42199">MSVTKKPFYSVVHNKAENKGEIFLYGIIGASIWEQGNDSKQFVLEFKILEREFSRIDIHINSPGGSVWDGLPMYNVIRSSSADTHTYCDGIAYSMGFMIFLAGKTSHAAKGSLLMCHNVLGGVYGNAKDLRSAASMMDKHDEILCDLIVSKSGKDKDFVMSNWMNFEDNFFTPTEAKDSGLVDVIEDYDAKEVPKNLKNISRDELVAFFQNYNSEPSQSFLDKVIEGVKDFFNPQNSNTDMGLITTNKFKSLSALAKVAAAAITADQVKAVNDEIEAEGISGVSFVLDADMQETIEAAAKVVGLEASISAKDTEIQNLKNKITAHEATISEQKTKLDAAAENPDTPPKEEGDKTAGEGNKDDKVIKTPQDLEYEKIQALQNMIP</sequence>
<evidence type="ECO:0000313" key="9">
    <source>
        <dbReference type="Proteomes" id="UP000322918"/>
    </source>
</evidence>
<dbReference type="SUPFAM" id="SSF52096">
    <property type="entry name" value="ClpP/crotonase"/>
    <property type="match status" value="1"/>
</dbReference>
<keyword evidence="2" id="KW-0963">Cytoplasm</keyword>
<comment type="caution">
    <text evidence="8">The sequence shown here is derived from an EMBL/GenBank/DDBJ whole genome shotgun (WGS) entry which is preliminary data.</text>
</comment>
<keyword evidence="3 8" id="KW-0645">Protease</keyword>
<feature type="region of interest" description="Disordered" evidence="7">
    <location>
        <begin position="329"/>
        <end position="371"/>
    </location>
</feature>
<dbReference type="NCBIfam" id="NF045542">
    <property type="entry name" value="Clp_rel_HeadMat"/>
    <property type="match status" value="1"/>
</dbReference>
<evidence type="ECO:0000313" key="8">
    <source>
        <dbReference type="EMBL" id="KAA8483751.1"/>
    </source>
</evidence>
<dbReference type="GO" id="GO:0004252">
    <property type="term" value="F:serine-type endopeptidase activity"/>
    <property type="evidence" value="ECO:0007669"/>
    <property type="project" value="InterPro"/>
</dbReference>
<dbReference type="Pfam" id="PF00574">
    <property type="entry name" value="CLP_protease"/>
    <property type="match status" value="1"/>
</dbReference>
<dbReference type="CDD" id="cd07016">
    <property type="entry name" value="S14_ClpP_1"/>
    <property type="match status" value="1"/>
</dbReference>
<dbReference type="OrthoDB" id="1408931at2"/>
<dbReference type="AlphaFoldDB" id="A0A5M9HDR1"/>
<dbReference type="PRINTS" id="PR00127">
    <property type="entry name" value="CLPPROTEASEP"/>
</dbReference>
<dbReference type="PANTHER" id="PTHR10381:SF70">
    <property type="entry name" value="ATP-DEPENDENT CLP PROTEASE PROTEOLYTIC SUBUNIT"/>
    <property type="match status" value="1"/>
</dbReference>
<name>A0A5M9HDR1_9SPHI</name>
<dbReference type="Proteomes" id="UP000322918">
    <property type="component" value="Unassembled WGS sequence"/>
</dbReference>
<evidence type="ECO:0000256" key="1">
    <source>
        <dbReference type="ARBA" id="ARBA00007039"/>
    </source>
</evidence>
<keyword evidence="9" id="KW-1185">Reference proteome</keyword>
<gene>
    <name evidence="8" type="ORF">F1649_07635</name>
</gene>